<name>A0AAV9BDZ7_ACOGR</name>
<keyword evidence="2" id="KW-1185">Reference proteome</keyword>
<organism evidence="1 2">
    <name type="scientific">Acorus gramineus</name>
    <name type="common">Dwarf sweet flag</name>
    <dbReference type="NCBI Taxonomy" id="55184"/>
    <lineage>
        <taxon>Eukaryota</taxon>
        <taxon>Viridiplantae</taxon>
        <taxon>Streptophyta</taxon>
        <taxon>Embryophyta</taxon>
        <taxon>Tracheophyta</taxon>
        <taxon>Spermatophyta</taxon>
        <taxon>Magnoliopsida</taxon>
        <taxon>Liliopsida</taxon>
        <taxon>Acoraceae</taxon>
        <taxon>Acorus</taxon>
    </lineage>
</organism>
<gene>
    <name evidence="1" type="ORF">QJS04_geneDACA016076</name>
</gene>
<sequence length="74" mass="8449">MSSFTFELSMREYNLSDDGDHCWNHVHWGPADRRDRSTLIIVIYYCRRRFSRRGGGGGGIAVLPNGVAHHHPLP</sequence>
<dbReference type="AlphaFoldDB" id="A0AAV9BDZ7"/>
<reference evidence="1" key="1">
    <citation type="journal article" date="2023" name="Nat. Commun.">
        <title>Diploid and tetraploid genomes of Acorus and the evolution of monocots.</title>
        <authorList>
            <person name="Ma L."/>
            <person name="Liu K.W."/>
            <person name="Li Z."/>
            <person name="Hsiao Y.Y."/>
            <person name="Qi Y."/>
            <person name="Fu T."/>
            <person name="Tang G.D."/>
            <person name="Zhang D."/>
            <person name="Sun W.H."/>
            <person name="Liu D.K."/>
            <person name="Li Y."/>
            <person name="Chen G.Z."/>
            <person name="Liu X.D."/>
            <person name="Liao X.Y."/>
            <person name="Jiang Y.T."/>
            <person name="Yu X."/>
            <person name="Hao Y."/>
            <person name="Huang J."/>
            <person name="Zhao X.W."/>
            <person name="Ke S."/>
            <person name="Chen Y.Y."/>
            <person name="Wu W.L."/>
            <person name="Hsu J.L."/>
            <person name="Lin Y.F."/>
            <person name="Huang M.D."/>
            <person name="Li C.Y."/>
            <person name="Huang L."/>
            <person name="Wang Z.W."/>
            <person name="Zhao X."/>
            <person name="Zhong W.Y."/>
            <person name="Peng D.H."/>
            <person name="Ahmad S."/>
            <person name="Lan S."/>
            <person name="Zhang J.S."/>
            <person name="Tsai W.C."/>
            <person name="Van de Peer Y."/>
            <person name="Liu Z.J."/>
        </authorList>
    </citation>
    <scope>NUCLEOTIDE SEQUENCE</scope>
    <source>
        <strain evidence="1">SCP</strain>
    </source>
</reference>
<protein>
    <submittedName>
        <fullName evidence="1">Uncharacterized protein</fullName>
    </submittedName>
</protein>
<dbReference type="EMBL" id="JAUJYN010000003">
    <property type="protein sequence ID" value="KAK1274860.1"/>
    <property type="molecule type" value="Genomic_DNA"/>
</dbReference>
<dbReference type="Proteomes" id="UP001179952">
    <property type="component" value="Unassembled WGS sequence"/>
</dbReference>
<evidence type="ECO:0000313" key="2">
    <source>
        <dbReference type="Proteomes" id="UP001179952"/>
    </source>
</evidence>
<reference evidence="1" key="2">
    <citation type="submission" date="2023-06" db="EMBL/GenBank/DDBJ databases">
        <authorList>
            <person name="Ma L."/>
            <person name="Liu K.-W."/>
            <person name="Li Z."/>
            <person name="Hsiao Y.-Y."/>
            <person name="Qi Y."/>
            <person name="Fu T."/>
            <person name="Tang G."/>
            <person name="Zhang D."/>
            <person name="Sun W.-H."/>
            <person name="Liu D.-K."/>
            <person name="Li Y."/>
            <person name="Chen G.-Z."/>
            <person name="Liu X.-D."/>
            <person name="Liao X.-Y."/>
            <person name="Jiang Y.-T."/>
            <person name="Yu X."/>
            <person name="Hao Y."/>
            <person name="Huang J."/>
            <person name="Zhao X.-W."/>
            <person name="Ke S."/>
            <person name="Chen Y.-Y."/>
            <person name="Wu W.-L."/>
            <person name="Hsu J.-L."/>
            <person name="Lin Y.-F."/>
            <person name="Huang M.-D."/>
            <person name="Li C.-Y."/>
            <person name="Huang L."/>
            <person name="Wang Z.-W."/>
            <person name="Zhao X."/>
            <person name="Zhong W.-Y."/>
            <person name="Peng D.-H."/>
            <person name="Ahmad S."/>
            <person name="Lan S."/>
            <person name="Zhang J.-S."/>
            <person name="Tsai W.-C."/>
            <person name="Van De Peer Y."/>
            <person name="Liu Z.-J."/>
        </authorList>
    </citation>
    <scope>NUCLEOTIDE SEQUENCE</scope>
    <source>
        <strain evidence="1">SCP</strain>
        <tissue evidence="1">Leaves</tissue>
    </source>
</reference>
<comment type="caution">
    <text evidence="1">The sequence shown here is derived from an EMBL/GenBank/DDBJ whole genome shotgun (WGS) entry which is preliminary data.</text>
</comment>
<proteinExistence type="predicted"/>
<accession>A0AAV9BDZ7</accession>
<evidence type="ECO:0000313" key="1">
    <source>
        <dbReference type="EMBL" id="KAK1274860.1"/>
    </source>
</evidence>